<keyword evidence="2 5" id="KW-0812">Transmembrane</keyword>
<dbReference type="PANTHER" id="PTHR19317">
    <property type="entry name" value="PRENYLATED RAB ACCEPTOR 1-RELATED"/>
    <property type="match status" value="1"/>
</dbReference>
<evidence type="ECO:0000256" key="3">
    <source>
        <dbReference type="ARBA" id="ARBA00022989"/>
    </source>
</evidence>
<dbReference type="Pfam" id="PF03208">
    <property type="entry name" value="PRA1"/>
    <property type="match status" value="1"/>
</dbReference>
<name>A0A4Q1BRM2_TREME</name>
<dbReference type="GO" id="GO:0005794">
    <property type="term" value="C:Golgi apparatus"/>
    <property type="evidence" value="ECO:0007669"/>
    <property type="project" value="TreeGrafter"/>
</dbReference>
<dbReference type="EMBL" id="SDIL01000016">
    <property type="protein sequence ID" value="RXK40616.1"/>
    <property type="molecule type" value="Genomic_DNA"/>
</dbReference>
<dbReference type="VEuPathDB" id="FungiDB:TREMEDRAFT_71458"/>
<keyword evidence="7" id="KW-1185">Reference proteome</keyword>
<feature type="transmembrane region" description="Helical" evidence="5">
    <location>
        <begin position="80"/>
        <end position="97"/>
    </location>
</feature>
<dbReference type="OMA" id="HASIMDK"/>
<accession>A0A4Q1BRM2</accession>
<gene>
    <name evidence="6" type="ORF">M231_02071</name>
</gene>
<comment type="caution">
    <text evidence="6">The sequence shown here is derived from an EMBL/GenBank/DDBJ whole genome shotgun (WGS) entry which is preliminary data.</text>
</comment>
<dbReference type="STRING" id="5217.A0A4Q1BRM2"/>
<dbReference type="InParanoid" id="A0A4Q1BRM2"/>
<keyword evidence="4 5" id="KW-0472">Membrane</keyword>
<dbReference type="FunCoup" id="A0A4Q1BRM2">
    <property type="interactions" value="279"/>
</dbReference>
<feature type="transmembrane region" description="Helical" evidence="5">
    <location>
        <begin position="117"/>
        <end position="138"/>
    </location>
</feature>
<dbReference type="AlphaFoldDB" id="A0A4Q1BRM2"/>
<comment type="similarity">
    <text evidence="5">Belongs to the PRA1 family.</text>
</comment>
<reference evidence="6 7" key="1">
    <citation type="submission" date="2016-06" db="EMBL/GenBank/DDBJ databases">
        <title>Evolution of pathogenesis and genome organization in the Tremellales.</title>
        <authorList>
            <person name="Cuomo C."/>
            <person name="Litvintseva A."/>
            <person name="Heitman J."/>
            <person name="Chen Y."/>
            <person name="Sun S."/>
            <person name="Springer D."/>
            <person name="Dromer F."/>
            <person name="Young S."/>
            <person name="Zeng Q."/>
            <person name="Chapman S."/>
            <person name="Gujja S."/>
            <person name="Saif S."/>
            <person name="Birren B."/>
        </authorList>
    </citation>
    <scope>NUCLEOTIDE SEQUENCE [LARGE SCALE GENOMIC DNA]</scope>
    <source>
        <strain evidence="6 7">ATCC 28783</strain>
    </source>
</reference>
<sequence>MEVAQHINNIQNYARSLKDTRLSSLKHPAEFFDYQRVSRPKDQSELMKRWGYNLRYFSANYAVCVALLGAYALISNPLLLLALGFLIGGFVAISRYATEPIEISGKVITPQNLYMGLFIIGLPLLWFAAPISTFFWLVGSSGCIVGAHAALMEPGVESEYEGLETV</sequence>
<feature type="transmembrane region" description="Helical" evidence="5">
    <location>
        <begin position="54"/>
        <end position="74"/>
    </location>
</feature>
<dbReference type="GO" id="GO:0016020">
    <property type="term" value="C:membrane"/>
    <property type="evidence" value="ECO:0007669"/>
    <property type="project" value="UniProtKB-SubCell"/>
</dbReference>
<dbReference type="OrthoDB" id="63113at2759"/>
<dbReference type="PANTHER" id="PTHR19317:SF0">
    <property type="entry name" value="PRENYLATED RAB ACCEPTOR PROTEIN 1"/>
    <property type="match status" value="1"/>
</dbReference>
<comment type="subcellular location">
    <subcellularLocation>
        <location evidence="1 5">Membrane</location>
        <topology evidence="1 5">Multi-pass membrane protein</topology>
    </subcellularLocation>
</comment>
<proteinExistence type="inferred from homology"/>
<evidence type="ECO:0000313" key="6">
    <source>
        <dbReference type="EMBL" id="RXK40616.1"/>
    </source>
</evidence>
<evidence type="ECO:0000256" key="5">
    <source>
        <dbReference type="RuleBase" id="RU363107"/>
    </source>
</evidence>
<keyword evidence="3 5" id="KW-1133">Transmembrane helix</keyword>
<organism evidence="6 7">
    <name type="scientific">Tremella mesenterica</name>
    <name type="common">Jelly fungus</name>
    <dbReference type="NCBI Taxonomy" id="5217"/>
    <lineage>
        <taxon>Eukaryota</taxon>
        <taxon>Fungi</taxon>
        <taxon>Dikarya</taxon>
        <taxon>Basidiomycota</taxon>
        <taxon>Agaricomycotina</taxon>
        <taxon>Tremellomycetes</taxon>
        <taxon>Tremellales</taxon>
        <taxon>Tremellaceae</taxon>
        <taxon>Tremella</taxon>
    </lineage>
</organism>
<protein>
    <recommendedName>
        <fullName evidence="5">PRA1 family protein</fullName>
    </recommendedName>
</protein>
<dbReference type="InterPro" id="IPR004895">
    <property type="entry name" value="Prenylated_rab_accept_PRA1"/>
</dbReference>
<evidence type="ECO:0000256" key="4">
    <source>
        <dbReference type="ARBA" id="ARBA00023136"/>
    </source>
</evidence>
<dbReference type="Proteomes" id="UP000289152">
    <property type="component" value="Unassembled WGS sequence"/>
</dbReference>
<evidence type="ECO:0000256" key="2">
    <source>
        <dbReference type="ARBA" id="ARBA00022692"/>
    </source>
</evidence>
<evidence type="ECO:0000313" key="7">
    <source>
        <dbReference type="Proteomes" id="UP000289152"/>
    </source>
</evidence>
<evidence type="ECO:0000256" key="1">
    <source>
        <dbReference type="ARBA" id="ARBA00004141"/>
    </source>
</evidence>